<keyword evidence="8" id="KW-0547">Nucleotide-binding</keyword>
<evidence type="ECO:0000256" key="10">
    <source>
        <dbReference type="ARBA" id="ARBA00022840"/>
    </source>
</evidence>
<dbReference type="OrthoDB" id="3399at2759"/>
<dbReference type="PROSITE" id="PS50011">
    <property type="entry name" value="PROTEIN_KINASE_DOM"/>
    <property type="match status" value="1"/>
</dbReference>
<dbReference type="GO" id="GO:0004674">
    <property type="term" value="F:protein serine/threonine kinase activity"/>
    <property type="evidence" value="ECO:0007669"/>
    <property type="project" value="UniProtKB-EC"/>
</dbReference>
<evidence type="ECO:0000256" key="13">
    <source>
        <dbReference type="ARBA" id="ARBA00047899"/>
    </source>
</evidence>
<protein>
    <recommendedName>
        <fullName evidence="5">EKC/KEOPS complex subunit BUD32</fullName>
        <ecNumber evidence="3">2.7.11.1</ecNumber>
    </recommendedName>
    <alternativeName>
        <fullName evidence="11 12">Atypical Serine/threonine protein kinase BUD32</fullName>
    </alternativeName>
    <alternativeName>
        <fullName evidence="4">EKC/KEOPS complex subunit bud32</fullName>
    </alternativeName>
</protein>
<dbReference type="PROSITE" id="PS00109">
    <property type="entry name" value="PROTEIN_KINASE_TYR"/>
    <property type="match status" value="1"/>
</dbReference>
<dbReference type="GO" id="GO:0000408">
    <property type="term" value="C:EKC/KEOPS complex"/>
    <property type="evidence" value="ECO:0007669"/>
    <property type="project" value="TreeGrafter"/>
</dbReference>
<dbReference type="EMBL" id="KV454407">
    <property type="protein sequence ID" value="ODQ66979.1"/>
    <property type="molecule type" value="Genomic_DNA"/>
</dbReference>
<name>A0A1E3PNH0_9ASCO</name>
<dbReference type="AlphaFoldDB" id="A0A1E3PNH0"/>
<dbReference type="GO" id="GO:0005634">
    <property type="term" value="C:nucleus"/>
    <property type="evidence" value="ECO:0007669"/>
    <property type="project" value="TreeGrafter"/>
</dbReference>
<gene>
    <name evidence="16" type="ORF">NADFUDRAFT_49431</name>
</gene>
<keyword evidence="9" id="KW-0418">Kinase</keyword>
<dbReference type="SUPFAM" id="SSF56112">
    <property type="entry name" value="Protein kinase-like (PK-like)"/>
    <property type="match status" value="1"/>
</dbReference>
<dbReference type="InterPro" id="IPR008266">
    <property type="entry name" value="Tyr_kinase_AS"/>
</dbReference>
<dbReference type="STRING" id="857566.A0A1E3PNH0"/>
<keyword evidence="10" id="KW-0067">ATP-binding</keyword>
<dbReference type="Pfam" id="PF06293">
    <property type="entry name" value="Kdo"/>
    <property type="match status" value="1"/>
</dbReference>
<reference evidence="16 17" key="1">
    <citation type="journal article" date="2016" name="Proc. Natl. Acad. Sci. U.S.A.">
        <title>Comparative genomics of biotechnologically important yeasts.</title>
        <authorList>
            <person name="Riley R."/>
            <person name="Haridas S."/>
            <person name="Wolfe K.H."/>
            <person name="Lopes M.R."/>
            <person name="Hittinger C.T."/>
            <person name="Goeker M."/>
            <person name="Salamov A.A."/>
            <person name="Wisecaver J.H."/>
            <person name="Long T.M."/>
            <person name="Calvey C.H."/>
            <person name="Aerts A.L."/>
            <person name="Barry K.W."/>
            <person name="Choi C."/>
            <person name="Clum A."/>
            <person name="Coughlan A.Y."/>
            <person name="Deshpande S."/>
            <person name="Douglass A.P."/>
            <person name="Hanson S.J."/>
            <person name="Klenk H.-P."/>
            <person name="LaButti K.M."/>
            <person name="Lapidus A."/>
            <person name="Lindquist E.A."/>
            <person name="Lipzen A.M."/>
            <person name="Meier-Kolthoff J.P."/>
            <person name="Ohm R.A."/>
            <person name="Otillar R.P."/>
            <person name="Pangilinan J.L."/>
            <person name="Peng Y."/>
            <person name="Rokas A."/>
            <person name="Rosa C.A."/>
            <person name="Scheuner C."/>
            <person name="Sibirny A.A."/>
            <person name="Slot J.C."/>
            <person name="Stielow J.B."/>
            <person name="Sun H."/>
            <person name="Kurtzman C.P."/>
            <person name="Blackwell M."/>
            <person name="Grigoriev I.V."/>
            <person name="Jeffries T.W."/>
        </authorList>
    </citation>
    <scope>NUCLEOTIDE SEQUENCE [LARGE SCALE GENOMIC DNA]</scope>
    <source>
        <strain evidence="16 17">DSM 6958</strain>
    </source>
</reference>
<dbReference type="Proteomes" id="UP000095009">
    <property type="component" value="Unassembled WGS sequence"/>
</dbReference>
<evidence type="ECO:0000313" key="16">
    <source>
        <dbReference type="EMBL" id="ODQ66979.1"/>
    </source>
</evidence>
<comment type="catalytic activity">
    <reaction evidence="14">
        <text>L-seryl-[protein] + ATP = O-phospho-L-seryl-[protein] + ADP + H(+)</text>
        <dbReference type="Rhea" id="RHEA:17989"/>
        <dbReference type="Rhea" id="RHEA-COMP:9863"/>
        <dbReference type="Rhea" id="RHEA-COMP:11604"/>
        <dbReference type="ChEBI" id="CHEBI:15378"/>
        <dbReference type="ChEBI" id="CHEBI:29999"/>
        <dbReference type="ChEBI" id="CHEBI:30616"/>
        <dbReference type="ChEBI" id="CHEBI:83421"/>
        <dbReference type="ChEBI" id="CHEBI:456216"/>
        <dbReference type="EC" id="2.7.11.1"/>
    </reaction>
</comment>
<evidence type="ECO:0000256" key="4">
    <source>
        <dbReference type="ARBA" id="ARBA00013948"/>
    </source>
</evidence>
<evidence type="ECO:0000256" key="3">
    <source>
        <dbReference type="ARBA" id="ARBA00012513"/>
    </source>
</evidence>
<evidence type="ECO:0000256" key="6">
    <source>
        <dbReference type="ARBA" id="ARBA00022679"/>
    </source>
</evidence>
<evidence type="ECO:0000256" key="1">
    <source>
        <dbReference type="ARBA" id="ARBA00010630"/>
    </source>
</evidence>
<evidence type="ECO:0000256" key="9">
    <source>
        <dbReference type="ARBA" id="ARBA00022777"/>
    </source>
</evidence>
<comment type="catalytic activity">
    <reaction evidence="13">
        <text>L-threonyl-[protein] + ATP = O-phospho-L-threonyl-[protein] + ADP + H(+)</text>
        <dbReference type="Rhea" id="RHEA:46608"/>
        <dbReference type="Rhea" id="RHEA-COMP:11060"/>
        <dbReference type="Rhea" id="RHEA-COMP:11605"/>
        <dbReference type="ChEBI" id="CHEBI:15378"/>
        <dbReference type="ChEBI" id="CHEBI:30013"/>
        <dbReference type="ChEBI" id="CHEBI:30616"/>
        <dbReference type="ChEBI" id="CHEBI:61977"/>
        <dbReference type="ChEBI" id="CHEBI:456216"/>
        <dbReference type="EC" id="2.7.11.1"/>
    </reaction>
</comment>
<dbReference type="PANTHER" id="PTHR12209:SF0">
    <property type="entry name" value="EKC_KEOPS COMPLEX SUBUNIT TP53RK"/>
    <property type="match status" value="1"/>
</dbReference>
<evidence type="ECO:0000259" key="15">
    <source>
        <dbReference type="PROSITE" id="PS50011"/>
    </source>
</evidence>
<evidence type="ECO:0000313" key="17">
    <source>
        <dbReference type="Proteomes" id="UP000095009"/>
    </source>
</evidence>
<dbReference type="GO" id="GO:0008033">
    <property type="term" value="P:tRNA processing"/>
    <property type="evidence" value="ECO:0007669"/>
    <property type="project" value="UniProtKB-KW"/>
</dbReference>
<feature type="domain" description="Protein kinase" evidence="15">
    <location>
        <begin position="15"/>
        <end position="276"/>
    </location>
</feature>
<dbReference type="GO" id="GO:0005524">
    <property type="term" value="F:ATP binding"/>
    <property type="evidence" value="ECO:0007669"/>
    <property type="project" value="UniProtKB-KW"/>
</dbReference>
<dbReference type="PANTHER" id="PTHR12209">
    <property type="entry name" value="NON-SPECIFIC SERINE/THREONINE PROTEIN KINASE"/>
    <property type="match status" value="1"/>
</dbReference>
<dbReference type="InterPro" id="IPR011009">
    <property type="entry name" value="Kinase-like_dom_sf"/>
</dbReference>
<keyword evidence="6" id="KW-0808">Transferase</keyword>
<evidence type="ECO:0000256" key="11">
    <source>
        <dbReference type="ARBA" id="ARBA00030980"/>
    </source>
</evidence>
<sequence length="276" mass="30648">MAENIIKQAHAYTANIPLALISQGAEALVFTSPVHPYLPSPPTCAPDYILKYRPPKPYRHPVLDAQLTKHRTLSEARLLHKLALLDIPAPRVIHVNPKHGLLWMNNVAGPHGFSVKQWVWDIELATAPNSALRESVMKANMLQIGALIAKLHLNDIVHGDLTTSNIMIRPKMAAADASVPVPPHNILNPNLEPVLIDFGLGSHSALAEDKAVDIYVLERAVESTHPVNSETYKTWLLDGYVQEYERGGKGGKIRIKEVLRKLDEVRQRGRKRSMVG</sequence>
<proteinExistence type="inferred from homology"/>
<accession>A0A1E3PNH0</accession>
<organism evidence="16 17">
    <name type="scientific">Nadsonia fulvescens var. elongata DSM 6958</name>
    <dbReference type="NCBI Taxonomy" id="857566"/>
    <lineage>
        <taxon>Eukaryota</taxon>
        <taxon>Fungi</taxon>
        <taxon>Dikarya</taxon>
        <taxon>Ascomycota</taxon>
        <taxon>Saccharomycotina</taxon>
        <taxon>Dipodascomycetes</taxon>
        <taxon>Dipodascales</taxon>
        <taxon>Dipodascales incertae sedis</taxon>
        <taxon>Nadsonia</taxon>
    </lineage>
</organism>
<evidence type="ECO:0000256" key="5">
    <source>
        <dbReference type="ARBA" id="ARBA00019973"/>
    </source>
</evidence>
<evidence type="ECO:0000256" key="7">
    <source>
        <dbReference type="ARBA" id="ARBA00022694"/>
    </source>
</evidence>
<evidence type="ECO:0000256" key="12">
    <source>
        <dbReference type="ARBA" id="ARBA00033194"/>
    </source>
</evidence>
<dbReference type="InterPro" id="IPR000719">
    <property type="entry name" value="Prot_kinase_dom"/>
</dbReference>
<evidence type="ECO:0000256" key="14">
    <source>
        <dbReference type="ARBA" id="ARBA00048679"/>
    </source>
</evidence>
<evidence type="ECO:0000256" key="8">
    <source>
        <dbReference type="ARBA" id="ARBA00022741"/>
    </source>
</evidence>
<dbReference type="GO" id="GO:0070525">
    <property type="term" value="P:tRNA threonylcarbamoyladenosine metabolic process"/>
    <property type="evidence" value="ECO:0007669"/>
    <property type="project" value="TreeGrafter"/>
</dbReference>
<keyword evidence="17" id="KW-1185">Reference proteome</keyword>
<dbReference type="Gene3D" id="1.10.510.10">
    <property type="entry name" value="Transferase(Phosphotransferase) domain 1"/>
    <property type="match status" value="1"/>
</dbReference>
<dbReference type="GO" id="GO:0005829">
    <property type="term" value="C:cytosol"/>
    <property type="evidence" value="ECO:0007669"/>
    <property type="project" value="TreeGrafter"/>
</dbReference>
<dbReference type="EC" id="2.7.11.1" evidence="3"/>
<keyword evidence="7" id="KW-0819">tRNA processing</keyword>
<evidence type="ECO:0000256" key="2">
    <source>
        <dbReference type="ARBA" id="ARBA00011534"/>
    </source>
</evidence>
<dbReference type="Gene3D" id="3.30.200.20">
    <property type="entry name" value="Phosphorylase Kinase, domain 1"/>
    <property type="match status" value="1"/>
</dbReference>
<comment type="subunit">
    <text evidence="2">Component of the EKC/KEOPS complex composed of at least BUD32, CGI121, GON7, KAE1 and PCC1; the whole complex dimerizes.</text>
</comment>
<comment type="similarity">
    <text evidence="1">Belongs to the protein kinase superfamily. BUD32 family.</text>
</comment>